<protein>
    <submittedName>
        <fullName evidence="1">Uncharacterized protein</fullName>
    </submittedName>
</protein>
<proteinExistence type="predicted"/>
<comment type="caution">
    <text evidence="1">The sequence shown here is derived from an EMBL/GenBank/DDBJ whole genome shotgun (WGS) entry which is preliminary data.</text>
</comment>
<dbReference type="EMBL" id="BSEC01000001">
    <property type="protein sequence ID" value="GLI94296.1"/>
    <property type="molecule type" value="Genomic_DNA"/>
</dbReference>
<evidence type="ECO:0000313" key="1">
    <source>
        <dbReference type="EMBL" id="GLI94296.1"/>
    </source>
</evidence>
<name>A0A9W6LTA6_9HYPH</name>
<dbReference type="RefSeq" id="WP_281804300.1">
    <property type="nucleotide sequence ID" value="NZ_BSEC01000001.1"/>
</dbReference>
<dbReference type="AlphaFoldDB" id="A0A9W6LTA6"/>
<reference evidence="1" key="1">
    <citation type="journal article" date="2023" name="Int. J. Syst. Evol. Microbiol.">
        <title>Methylocystis iwaonis sp. nov., a type II methane-oxidizing bacterium from surface soil of a rice paddy field in Japan, and emended description of the genus Methylocystis (ex Whittenbury et al. 1970) Bowman et al. 1993.</title>
        <authorList>
            <person name="Kaise H."/>
            <person name="Sawadogo J.B."/>
            <person name="Alam M.S."/>
            <person name="Ueno C."/>
            <person name="Dianou D."/>
            <person name="Shinjo R."/>
            <person name="Asakawa S."/>
        </authorList>
    </citation>
    <scope>NUCLEOTIDE SEQUENCE</scope>
    <source>
        <strain evidence="1">LMG27198</strain>
    </source>
</reference>
<sequence>MKLALIDSPFWTLAQAIDWIVHRDADKVAAGADIGSGPASEEANAALWQKLLAGTVRANGRRNGERREIQAIEWLDLSAGSASAKPFLHRFFPGKGTVALARIVATQGDVTTAGNEARRETITYSDVRVARDDVLREWPARSHAGMAAKRGRPQKIDWQGVVYPEVNRLMDHHGEFVPYDPDWYAQISLESKVREFLVRMVGEEATPVTSTIRDHVAKALKLWRDKKAGK</sequence>
<gene>
    <name evidence="1" type="ORF">LMG27198_32880</name>
</gene>
<dbReference type="Proteomes" id="UP001144323">
    <property type="component" value="Unassembled WGS sequence"/>
</dbReference>
<evidence type="ECO:0000313" key="2">
    <source>
        <dbReference type="Proteomes" id="UP001144323"/>
    </source>
</evidence>
<organism evidence="1 2">
    <name type="scientific">Methylocystis echinoides</name>
    <dbReference type="NCBI Taxonomy" id="29468"/>
    <lineage>
        <taxon>Bacteria</taxon>
        <taxon>Pseudomonadati</taxon>
        <taxon>Pseudomonadota</taxon>
        <taxon>Alphaproteobacteria</taxon>
        <taxon>Hyphomicrobiales</taxon>
        <taxon>Methylocystaceae</taxon>
        <taxon>Methylocystis</taxon>
    </lineage>
</organism>
<accession>A0A9W6LTA6</accession>
<keyword evidence="2" id="KW-1185">Reference proteome</keyword>